<sequence>MSPALPDGDPAPADGALPASAAEGAQGRAFGVYLHVPFCAVRCGYCDFNTYTATELGGGASLAAYAGTALSEVALADRVLRAAGLPPREVATVFVGGGTPTLLPVDDLVRMLDGVRDTWGLAPGAEVTTEANPDSVTPDGLARLAAAGVTRVSFGMQSAVPHVLRTLERTHDPDRIPDVVRWARDAGLRVSLDLIYGTPGESLDDWRRSLDAALATGVDHVSAYALVVEPGTRMAVQVRRGELTLPDEDDQATKYELADDLLTAAGLHWYEVSNWARTPADASRHNLGYWRGDDWWGIGPGAHSHVGGVRWWNVKHPRAYADRLGRGLSPAAGREVVAGATAELERVMLRVRIAEGLLVDDLPAGARPAVAGLVADGLVDPRAALGGDGPRRVVLTRRGRLLADAVVRALTV</sequence>
<keyword evidence="5 9" id="KW-0479">Metal-binding</keyword>
<dbReference type="PANTHER" id="PTHR13932:SF5">
    <property type="entry name" value="RADICAL S-ADENOSYL METHIONINE DOMAIN-CONTAINING PROTEIN 1, MITOCHONDRIAL"/>
    <property type="match status" value="1"/>
</dbReference>
<dbReference type="InterPro" id="IPR034505">
    <property type="entry name" value="Coproporphyrinogen-III_oxidase"/>
</dbReference>
<keyword evidence="9" id="KW-0004">4Fe-4S</keyword>
<dbReference type="PROSITE" id="PS51918">
    <property type="entry name" value="RADICAL_SAM"/>
    <property type="match status" value="1"/>
</dbReference>
<dbReference type="CDD" id="cd01335">
    <property type="entry name" value="Radical_SAM"/>
    <property type="match status" value="1"/>
</dbReference>
<evidence type="ECO:0000313" key="12">
    <source>
        <dbReference type="Proteomes" id="UP000677804"/>
    </source>
</evidence>
<evidence type="ECO:0000259" key="10">
    <source>
        <dbReference type="PROSITE" id="PS51918"/>
    </source>
</evidence>
<evidence type="ECO:0000256" key="4">
    <source>
        <dbReference type="ARBA" id="ARBA00022691"/>
    </source>
</evidence>
<dbReference type="Proteomes" id="UP000677804">
    <property type="component" value="Chromosome"/>
</dbReference>
<evidence type="ECO:0000313" key="11">
    <source>
        <dbReference type="EMBL" id="QVI61104.1"/>
    </source>
</evidence>
<reference evidence="11 12" key="1">
    <citation type="submission" date="2021-05" db="EMBL/GenBank/DDBJ databases">
        <title>Novel species in genus Cellulomonas.</title>
        <authorList>
            <person name="Zhang G."/>
        </authorList>
    </citation>
    <scope>NUCLEOTIDE SEQUENCE [LARGE SCALE GENOMIC DNA]</scope>
    <source>
        <strain evidence="12">zg-ZUI222</strain>
    </source>
</reference>
<evidence type="ECO:0000256" key="3">
    <source>
        <dbReference type="ARBA" id="ARBA00022617"/>
    </source>
</evidence>
<evidence type="ECO:0000256" key="1">
    <source>
        <dbReference type="ARBA" id="ARBA00006100"/>
    </source>
</evidence>
<keyword evidence="6 9" id="KW-0408">Iron</keyword>
<dbReference type="SFLD" id="SFLDS00029">
    <property type="entry name" value="Radical_SAM"/>
    <property type="match status" value="1"/>
</dbReference>
<feature type="domain" description="Radical SAM core" evidence="10">
    <location>
        <begin position="24"/>
        <end position="271"/>
    </location>
</feature>
<dbReference type="InterPro" id="IPR006638">
    <property type="entry name" value="Elp3/MiaA/NifB-like_rSAM"/>
</dbReference>
<dbReference type="SMART" id="SM00729">
    <property type="entry name" value="Elp3"/>
    <property type="match status" value="1"/>
</dbReference>
<dbReference type="InterPro" id="IPR007197">
    <property type="entry name" value="rSAM"/>
</dbReference>
<accession>A0ABX8D0U7</accession>
<dbReference type="InterPro" id="IPR058240">
    <property type="entry name" value="rSAM_sf"/>
</dbReference>
<dbReference type="SFLD" id="SFLDG01065">
    <property type="entry name" value="anaerobic_coproporphyrinogen-I"/>
    <property type="match status" value="1"/>
</dbReference>
<keyword evidence="3 9" id="KW-0349">Heme</keyword>
<evidence type="ECO:0000256" key="9">
    <source>
        <dbReference type="RuleBase" id="RU364116"/>
    </source>
</evidence>
<name>A0ABX8D0U7_9CELL</name>
<keyword evidence="7 9" id="KW-0411">Iron-sulfur</keyword>
<evidence type="ECO:0000256" key="6">
    <source>
        <dbReference type="ARBA" id="ARBA00023004"/>
    </source>
</evidence>
<keyword evidence="12" id="KW-1185">Reference proteome</keyword>
<dbReference type="SUPFAM" id="SSF102114">
    <property type="entry name" value="Radical SAM enzymes"/>
    <property type="match status" value="1"/>
</dbReference>
<evidence type="ECO:0000256" key="8">
    <source>
        <dbReference type="ARBA" id="ARBA00023186"/>
    </source>
</evidence>
<dbReference type="InterPro" id="IPR004559">
    <property type="entry name" value="HemW-like"/>
</dbReference>
<evidence type="ECO:0000256" key="2">
    <source>
        <dbReference type="ARBA" id="ARBA00017228"/>
    </source>
</evidence>
<dbReference type="NCBIfam" id="TIGR00539">
    <property type="entry name" value="hemN_rel"/>
    <property type="match status" value="1"/>
</dbReference>
<proteinExistence type="inferred from homology"/>
<keyword evidence="9" id="KW-0963">Cytoplasm</keyword>
<dbReference type="EMBL" id="CP074405">
    <property type="protein sequence ID" value="QVI61104.1"/>
    <property type="molecule type" value="Genomic_DNA"/>
</dbReference>
<keyword evidence="4 9" id="KW-0949">S-adenosyl-L-methionine</keyword>
<dbReference type="Pfam" id="PF04055">
    <property type="entry name" value="Radical_SAM"/>
    <property type="match status" value="1"/>
</dbReference>
<comment type="function">
    <text evidence="9">Probably acts as a heme chaperone, transferring heme to an unknown acceptor. Binds one molecule of heme per monomer, possibly covalently. Binds 1 [4Fe-4S] cluster. The cluster is coordinated with 3 cysteines and an exchangeable S-adenosyl-L-methionine.</text>
</comment>
<organism evidence="11 12">
    <name type="scientific">Cellulomonas wangleii</name>
    <dbReference type="NCBI Taxonomy" id="2816956"/>
    <lineage>
        <taxon>Bacteria</taxon>
        <taxon>Bacillati</taxon>
        <taxon>Actinomycetota</taxon>
        <taxon>Actinomycetes</taxon>
        <taxon>Micrococcales</taxon>
        <taxon>Cellulomonadaceae</taxon>
        <taxon>Cellulomonas</taxon>
    </lineage>
</organism>
<evidence type="ECO:0000256" key="5">
    <source>
        <dbReference type="ARBA" id="ARBA00022723"/>
    </source>
</evidence>
<keyword evidence="8 9" id="KW-0143">Chaperone</keyword>
<gene>
    <name evidence="11" type="ORF">KG103_11315</name>
</gene>
<comment type="similarity">
    <text evidence="1">Belongs to the anaerobic coproporphyrinogen-III oxidase family. HemW subfamily.</text>
</comment>
<comment type="subcellular location">
    <subcellularLocation>
        <location evidence="9">Cytoplasm</location>
    </subcellularLocation>
</comment>
<evidence type="ECO:0000256" key="7">
    <source>
        <dbReference type="ARBA" id="ARBA00023014"/>
    </source>
</evidence>
<dbReference type="PANTHER" id="PTHR13932">
    <property type="entry name" value="COPROPORPHYRINIGEN III OXIDASE"/>
    <property type="match status" value="1"/>
</dbReference>
<dbReference type="SFLD" id="SFLDF00562">
    <property type="entry name" value="HemN-like__clustered_with_heat"/>
    <property type="match status" value="1"/>
</dbReference>
<dbReference type="InterPro" id="IPR013785">
    <property type="entry name" value="Aldolase_TIM"/>
</dbReference>
<protein>
    <recommendedName>
        <fullName evidence="2 9">Heme chaperone HemW</fullName>
    </recommendedName>
</protein>
<dbReference type="Gene3D" id="3.20.20.70">
    <property type="entry name" value="Aldolase class I"/>
    <property type="match status" value="1"/>
</dbReference>
<dbReference type="RefSeq" id="WP_207341043.1">
    <property type="nucleotide sequence ID" value="NZ_CP074405.1"/>
</dbReference>